<dbReference type="SUPFAM" id="SSF109854">
    <property type="entry name" value="DinB/YfiT-like putative metalloenzymes"/>
    <property type="match status" value="1"/>
</dbReference>
<dbReference type="RefSeq" id="WP_135546504.1">
    <property type="nucleotide sequence ID" value="NZ_SPQQ01000003.1"/>
</dbReference>
<comment type="similarity">
    <text evidence="5">Belongs to the metal hydrolase YfiT family.</text>
</comment>
<dbReference type="Proteomes" id="UP000298460">
    <property type="component" value="Unassembled WGS sequence"/>
</dbReference>
<reference evidence="7 8" key="1">
    <citation type="submission" date="2019-03" db="EMBL/GenBank/DDBJ databases">
        <title>Draft Genome Sequence of Desulfosporosinus fructosivorans Strain 63.6F, Isolated from Marine Sediment in the Baltic Sea.</title>
        <authorList>
            <person name="Hausmann B."/>
            <person name="Vandieken V."/>
            <person name="Pjevac P."/>
            <person name="Schreck K."/>
            <person name="Herbold C.W."/>
            <person name="Loy A."/>
        </authorList>
    </citation>
    <scope>NUCLEOTIDE SEQUENCE [LARGE SCALE GENOMIC DNA]</scope>
    <source>
        <strain evidence="7 8">63.6F</strain>
    </source>
</reference>
<keyword evidence="1 5" id="KW-0963">Cytoplasm</keyword>
<dbReference type="InterPro" id="IPR024775">
    <property type="entry name" value="DinB-like"/>
</dbReference>
<dbReference type="NCBIfam" id="NF009807">
    <property type="entry name" value="PRK13291.1"/>
    <property type="match status" value="1"/>
</dbReference>
<comment type="function">
    <text evidence="5">Possible metal-dependent hydrolase.</text>
</comment>
<dbReference type="GO" id="GO:0016787">
    <property type="term" value="F:hydrolase activity"/>
    <property type="evidence" value="ECO:0007669"/>
    <property type="project" value="UniProtKB-UniRule"/>
</dbReference>
<dbReference type="InterPro" id="IPR023774">
    <property type="entry name" value="Put_metal_dep_hydrolase_YfiT"/>
</dbReference>
<dbReference type="GO" id="GO:0005737">
    <property type="term" value="C:cytoplasm"/>
    <property type="evidence" value="ECO:0007669"/>
    <property type="project" value="UniProtKB-SubCell"/>
</dbReference>
<organism evidence="7 8">
    <name type="scientific">Desulfosporosinus fructosivorans</name>
    <dbReference type="NCBI Taxonomy" id="2018669"/>
    <lineage>
        <taxon>Bacteria</taxon>
        <taxon>Bacillati</taxon>
        <taxon>Bacillota</taxon>
        <taxon>Clostridia</taxon>
        <taxon>Eubacteriales</taxon>
        <taxon>Desulfitobacteriaceae</taxon>
        <taxon>Desulfosporosinus</taxon>
    </lineage>
</organism>
<comment type="subunit">
    <text evidence="5">Homodimer.</text>
</comment>
<feature type="domain" description="DinB-like" evidence="6">
    <location>
        <begin position="29"/>
        <end position="164"/>
    </location>
</feature>
<evidence type="ECO:0000313" key="7">
    <source>
        <dbReference type="EMBL" id="TGE38447.1"/>
    </source>
</evidence>
<keyword evidence="4 5" id="KW-0862">Zinc</keyword>
<keyword evidence="8" id="KW-1185">Reference proteome</keyword>
<dbReference type="EMBL" id="SPQQ01000003">
    <property type="protein sequence ID" value="TGE38447.1"/>
    <property type="molecule type" value="Genomic_DNA"/>
</dbReference>
<comment type="subcellular location">
    <subcellularLocation>
        <location evidence="5">Cytoplasm</location>
    </subcellularLocation>
</comment>
<evidence type="ECO:0000259" key="6">
    <source>
        <dbReference type="Pfam" id="PF12867"/>
    </source>
</evidence>
<sequence>MDDIRYPIGTFDFEKEISEKQITALIEQIEVLPELLIRAVEKLTEEQLDAPYRPGGWTIRQLVHHLADSNMNAYIRIKLALTEDKPTIKPYDEALWAELNDSQLPIELSTKLLDGLHKRWVILLRSLSSSGLDRELIHPDMGLLTIKKLIDLYAWHGNHHLAQISSGIRRMTSN</sequence>
<name>A0A4Z0R8U0_9FIRM</name>
<dbReference type="GO" id="GO:0008270">
    <property type="term" value="F:zinc ion binding"/>
    <property type="evidence" value="ECO:0007669"/>
    <property type="project" value="UniProtKB-UniRule"/>
</dbReference>
<dbReference type="Pfam" id="PF12867">
    <property type="entry name" value="DinB_2"/>
    <property type="match status" value="1"/>
</dbReference>
<proteinExistence type="inferred from homology"/>
<accession>A0A4Z0R8U0</accession>
<protein>
    <recommendedName>
        <fullName evidence="5">Putative metal-dependent hydrolase E4K67_10925</fullName>
        <ecNumber evidence="5">3.-.-.-</ecNumber>
    </recommendedName>
</protein>
<evidence type="ECO:0000256" key="4">
    <source>
        <dbReference type="ARBA" id="ARBA00022833"/>
    </source>
</evidence>
<feature type="binding site" evidence="5">
    <location>
        <position position="156"/>
    </location>
    <ligand>
        <name>Zn(2+)</name>
        <dbReference type="ChEBI" id="CHEBI:29105"/>
    </ligand>
</feature>
<keyword evidence="3 5" id="KW-0378">Hydrolase</keyword>
<evidence type="ECO:0000313" key="8">
    <source>
        <dbReference type="Proteomes" id="UP000298460"/>
    </source>
</evidence>
<evidence type="ECO:0000256" key="5">
    <source>
        <dbReference type="HAMAP-Rule" id="MF_01256"/>
    </source>
</evidence>
<feature type="binding site" evidence="5">
    <location>
        <position position="160"/>
    </location>
    <ligand>
        <name>Zn(2+)</name>
        <dbReference type="ChEBI" id="CHEBI:29105"/>
    </ligand>
</feature>
<gene>
    <name evidence="7" type="ORF">E4K67_10925</name>
</gene>
<evidence type="ECO:0000256" key="3">
    <source>
        <dbReference type="ARBA" id="ARBA00022801"/>
    </source>
</evidence>
<dbReference type="EC" id="3.-.-.-" evidence="5"/>
<dbReference type="Gene3D" id="1.20.120.450">
    <property type="entry name" value="dinb family like domain"/>
    <property type="match status" value="1"/>
</dbReference>
<comment type="caution">
    <text evidence="7">The sequence shown here is derived from an EMBL/GenBank/DDBJ whole genome shotgun (WGS) entry which is preliminary data.</text>
</comment>
<dbReference type="InterPro" id="IPR034660">
    <property type="entry name" value="DinB/YfiT-like"/>
</dbReference>
<comment type="cofactor">
    <cofactor evidence="5">
        <name>Zn(2+)</name>
        <dbReference type="ChEBI" id="CHEBI:29105"/>
    </cofactor>
    <text evidence="5">Binds 1 zinc ion per subunit.</text>
</comment>
<feature type="binding site" evidence="5">
    <location>
        <position position="65"/>
    </location>
    <ligand>
        <name>Zn(2+)</name>
        <dbReference type="ChEBI" id="CHEBI:29105"/>
    </ligand>
</feature>
<keyword evidence="2 5" id="KW-0479">Metal-binding</keyword>
<evidence type="ECO:0000256" key="1">
    <source>
        <dbReference type="ARBA" id="ARBA00022490"/>
    </source>
</evidence>
<dbReference type="AlphaFoldDB" id="A0A4Z0R8U0"/>
<evidence type="ECO:0000256" key="2">
    <source>
        <dbReference type="ARBA" id="ARBA00022723"/>
    </source>
</evidence>
<dbReference type="OrthoDB" id="9796039at2"/>
<dbReference type="HAMAP" id="MF_01256">
    <property type="entry name" value="YfiT_hydrol"/>
    <property type="match status" value="1"/>
</dbReference>